<gene>
    <name evidence="1" type="ORF">KPL71_008966</name>
</gene>
<evidence type="ECO:0000313" key="2">
    <source>
        <dbReference type="Proteomes" id="UP000829398"/>
    </source>
</evidence>
<accession>A0ACB8MAF9</accession>
<dbReference type="Proteomes" id="UP000829398">
    <property type="component" value="Chromosome 3"/>
</dbReference>
<evidence type="ECO:0000313" key="1">
    <source>
        <dbReference type="EMBL" id="KAH9782591.1"/>
    </source>
</evidence>
<comment type="caution">
    <text evidence="1">The sequence shown here is derived from an EMBL/GenBank/DDBJ whole genome shotgun (WGS) entry which is preliminary data.</text>
</comment>
<keyword evidence="2" id="KW-1185">Reference proteome</keyword>
<sequence length="1047" mass="118343">MEQNLNQSSALLAEQLRDLLIENPEFITWKSQDQTLLGWLLSSISEGTLGLVINLDSSYTVWKTLEKKFGVQYEAKVLQIKYEINTLKKESMNVEDYCMKMKALADKLACAGSPLNDRELLLHILNGLGPGNLDLASFITACRMDFDDAYALLVTHKPRLEQQEQDAKTVFNANFAQGMFNGTGRSFPLRIFFGFNGFNGGYSGFGGYGSGQNMHQMKGKVFNGMSPTMPSNFSGNSHQNAASISYEVIICQICSKSGHSADVCWYRFNEDFIPAPSRVYNKGKTPKFAYMTNFEPVNYMPSYMPSFDEYSAGMSPVCMPGFHTPYSPGTAYMANFEGPADESWYFDSGATHHLPNNMTNIHIREEFKGNDQLIIGNGQGLTITHVGNASLRLSGSKTTCILLKDILLVPSITKNLLSISKLTSDNNISIEFCVNVCFVKDKMKGQVLLQGLSEKGLYKLQLKPSSPNTQSHESHMSVVHLNKPLSMLSFVNRNNQTSNKCDSFAKACFNFVSSNCTQAVDQLTLLHRKFGHPNLNVLIHLLKFYNCAKVSLQSLKNSSHNVCEACQLGKSHRLHFATTDTTTTHVLELIHTNLWGPSPFLSRNGYKYYISFVDDYSRYTWIYPLKLKFEEPFSAGTSSNITQSLSSSNHTITAQQNQQYDLLGSRDYTQTLITNNSPVSAKIFQPEPQNPILSHDISTNTSSQNQKTIHQPTHKMITRAKSGIIKPKVYCATLSNREPDTVEEALEDPRWYQAMKDEYDALMKNNTWILVPKFSDHKVVDNKWIFRVKYNTDGSVAKFKARLVPKGFQQVAGVDYFETFSPALYGLKQAPRAWFDKLKETLIKWGFQNSRADTSLFLKKEKGSMIMFSFCLKRSRDLSYFLGIEVSYYNGSIFLSQRKYIRDLLAEPELLNCKGCDTPMTTRTKLQKQAYVSLGQFIEDPIAYRSLVGGLQYVILTRPEIAFAVHKLSQYVAMLTLQHLMACKRVLRYLKETQDYGLKFGTEGELRLTGYTDTDWACDIDDRNLVGAYCIYLENNLTHGLLRNNQL</sequence>
<organism evidence="1 2">
    <name type="scientific">Citrus sinensis</name>
    <name type="common">Sweet orange</name>
    <name type="synonym">Citrus aurantium var. sinensis</name>
    <dbReference type="NCBI Taxonomy" id="2711"/>
    <lineage>
        <taxon>Eukaryota</taxon>
        <taxon>Viridiplantae</taxon>
        <taxon>Streptophyta</taxon>
        <taxon>Embryophyta</taxon>
        <taxon>Tracheophyta</taxon>
        <taxon>Spermatophyta</taxon>
        <taxon>Magnoliopsida</taxon>
        <taxon>eudicotyledons</taxon>
        <taxon>Gunneridae</taxon>
        <taxon>Pentapetalae</taxon>
        <taxon>rosids</taxon>
        <taxon>malvids</taxon>
        <taxon>Sapindales</taxon>
        <taxon>Rutaceae</taxon>
        <taxon>Aurantioideae</taxon>
        <taxon>Citrus</taxon>
    </lineage>
</organism>
<proteinExistence type="predicted"/>
<name>A0ACB8MAF9_CITSI</name>
<dbReference type="EMBL" id="CM039172">
    <property type="protein sequence ID" value="KAH9782591.1"/>
    <property type="molecule type" value="Genomic_DNA"/>
</dbReference>
<reference evidence="2" key="1">
    <citation type="journal article" date="2023" name="Hortic. Res.">
        <title>A chromosome-level phased genome enabling allele-level studies in sweet orange: a case study on citrus Huanglongbing tolerance.</title>
        <authorList>
            <person name="Wu B."/>
            <person name="Yu Q."/>
            <person name="Deng Z."/>
            <person name="Duan Y."/>
            <person name="Luo F."/>
            <person name="Gmitter F. Jr."/>
        </authorList>
    </citation>
    <scope>NUCLEOTIDE SEQUENCE [LARGE SCALE GENOMIC DNA]</scope>
    <source>
        <strain evidence="2">cv. Valencia</strain>
    </source>
</reference>
<protein>
    <submittedName>
        <fullName evidence="1">Uncharacterized protein</fullName>
    </submittedName>
</protein>